<organism evidence="2 3">
    <name type="scientific">Aromia moschata</name>
    <dbReference type="NCBI Taxonomy" id="1265417"/>
    <lineage>
        <taxon>Eukaryota</taxon>
        <taxon>Metazoa</taxon>
        <taxon>Ecdysozoa</taxon>
        <taxon>Arthropoda</taxon>
        <taxon>Hexapoda</taxon>
        <taxon>Insecta</taxon>
        <taxon>Pterygota</taxon>
        <taxon>Neoptera</taxon>
        <taxon>Endopterygota</taxon>
        <taxon>Coleoptera</taxon>
        <taxon>Polyphaga</taxon>
        <taxon>Cucujiformia</taxon>
        <taxon>Chrysomeloidea</taxon>
        <taxon>Cerambycidae</taxon>
        <taxon>Cerambycinae</taxon>
        <taxon>Callichromatini</taxon>
        <taxon>Aromia</taxon>
    </lineage>
</organism>
<comment type="caution">
    <text evidence="2">The sequence shown here is derived from an EMBL/GenBank/DDBJ whole genome shotgun (WGS) entry which is preliminary data.</text>
</comment>
<sequence length="114" mass="12327">MTEKLAQCEQKSVGHSMITSSGICGQNSGQGVVPPPPDRERLPVGPERIKQEREDNPAAAASTGYGQPARDIREPPLPETKSWGYSGIELMNTGAAFWQNYSAKSLIQSTLGKR</sequence>
<feature type="region of interest" description="Disordered" evidence="1">
    <location>
        <begin position="19"/>
        <end position="80"/>
    </location>
</feature>
<evidence type="ECO:0000313" key="3">
    <source>
        <dbReference type="Proteomes" id="UP001162162"/>
    </source>
</evidence>
<name>A0AAV8YEM2_9CUCU</name>
<evidence type="ECO:0000313" key="2">
    <source>
        <dbReference type="EMBL" id="KAJ8949624.1"/>
    </source>
</evidence>
<dbReference type="AlphaFoldDB" id="A0AAV8YEM2"/>
<reference evidence="2" key="1">
    <citation type="journal article" date="2023" name="Insect Mol. Biol.">
        <title>Genome sequencing provides insights into the evolution of gene families encoding plant cell wall-degrading enzymes in longhorned beetles.</title>
        <authorList>
            <person name="Shin N.R."/>
            <person name="Okamura Y."/>
            <person name="Kirsch R."/>
            <person name="Pauchet Y."/>
        </authorList>
    </citation>
    <scope>NUCLEOTIDE SEQUENCE</scope>
    <source>
        <strain evidence="2">AMC_N1</strain>
    </source>
</reference>
<gene>
    <name evidence="2" type="ORF">NQ318_007389</name>
</gene>
<dbReference type="Proteomes" id="UP001162162">
    <property type="component" value="Unassembled WGS sequence"/>
</dbReference>
<accession>A0AAV8YEM2</accession>
<dbReference type="EMBL" id="JAPWTK010000114">
    <property type="protein sequence ID" value="KAJ8949624.1"/>
    <property type="molecule type" value="Genomic_DNA"/>
</dbReference>
<feature type="compositionally biased region" description="Basic and acidic residues" evidence="1">
    <location>
        <begin position="37"/>
        <end position="56"/>
    </location>
</feature>
<evidence type="ECO:0000256" key="1">
    <source>
        <dbReference type="SAM" id="MobiDB-lite"/>
    </source>
</evidence>
<feature type="compositionally biased region" description="Polar residues" evidence="1">
    <location>
        <begin position="19"/>
        <end position="30"/>
    </location>
</feature>
<proteinExistence type="predicted"/>
<protein>
    <submittedName>
        <fullName evidence="2">Uncharacterized protein</fullName>
    </submittedName>
</protein>
<keyword evidence="3" id="KW-1185">Reference proteome</keyword>